<proteinExistence type="predicted"/>
<organism evidence="2 3">
    <name type="scientific">Bifidobacterium animalis subsp. animalis MCC 0483</name>
    <dbReference type="NCBI Taxonomy" id="1365955"/>
    <lineage>
        <taxon>Bacteria</taxon>
        <taxon>Bacillati</taxon>
        <taxon>Actinomycetota</taxon>
        <taxon>Actinomycetes</taxon>
        <taxon>Bifidobacteriales</taxon>
        <taxon>Bifidobacteriaceae</taxon>
        <taxon>Bifidobacterium</taxon>
    </lineage>
</organism>
<accession>A0AB34T9B6</accession>
<keyword evidence="1" id="KW-0812">Transmembrane</keyword>
<gene>
    <name evidence="2" type="ORF">BAAM0483_05070</name>
</gene>
<dbReference type="Proteomes" id="UP000037239">
    <property type="component" value="Unassembled WGS sequence"/>
</dbReference>
<feature type="transmembrane region" description="Helical" evidence="1">
    <location>
        <begin position="29"/>
        <end position="57"/>
    </location>
</feature>
<comment type="caution">
    <text evidence="2">The sequence shown here is derived from an EMBL/GenBank/DDBJ whole genome shotgun (WGS) entry which is preliminary data.</text>
</comment>
<keyword evidence="1" id="KW-1133">Transmembrane helix</keyword>
<evidence type="ECO:0000313" key="3">
    <source>
        <dbReference type="Proteomes" id="UP000037239"/>
    </source>
</evidence>
<evidence type="ECO:0000313" key="2">
    <source>
        <dbReference type="EMBL" id="KOA49518.1"/>
    </source>
</evidence>
<protein>
    <submittedName>
        <fullName evidence="2">Uncharacterized protein</fullName>
    </submittedName>
</protein>
<dbReference type="EMBL" id="AWFK01000008">
    <property type="protein sequence ID" value="KOA49518.1"/>
    <property type="molecule type" value="Genomic_DNA"/>
</dbReference>
<name>A0AB34T9B6_9BIFI</name>
<keyword evidence="1" id="KW-0472">Membrane</keyword>
<reference evidence="2 3" key="1">
    <citation type="journal article" date="2015" name="Int J Genomics">
        <title>Comparative Genomics Revealed Genetic Diversity and Species/Strain-Level Differences in Carbohydrate Metabolism of Three Probiotic Bifidobacterial Species.</title>
        <authorList>
            <person name="Odamaki T."/>
            <person name="Horigome A."/>
            <person name="Sugahara H."/>
            <person name="Hashikura N."/>
            <person name="Minami J."/>
            <person name="Xiao J.Z."/>
            <person name="Abe F."/>
        </authorList>
    </citation>
    <scope>NUCLEOTIDE SEQUENCE [LARGE SCALE GENOMIC DNA]</scope>
    <source>
        <strain evidence="2 3">MCC 0483</strain>
    </source>
</reference>
<sequence>MTFLVAIVLLLFFYRTQYMLPIPYRVHEIIMGVLIVTVWALLMILLLSVVGILPVTFTFR</sequence>
<evidence type="ECO:0000256" key="1">
    <source>
        <dbReference type="SAM" id="Phobius"/>
    </source>
</evidence>
<dbReference type="AlphaFoldDB" id="A0AB34T9B6"/>